<dbReference type="HOGENOM" id="CLU_129456_0_0_1"/>
<feature type="transmembrane region" description="Helical" evidence="1">
    <location>
        <begin position="129"/>
        <end position="148"/>
    </location>
</feature>
<evidence type="ECO:0000313" key="3">
    <source>
        <dbReference type="Proteomes" id="UP000019374"/>
    </source>
</evidence>
<reference evidence="2 3" key="1">
    <citation type="journal article" date="2013" name="Chin. Sci. Bull.">
        <title>Genome survey uncovers the secrets of sex and lifestyle in caterpillar fungus.</title>
        <authorList>
            <person name="Hu X."/>
            <person name="Zhang Y."/>
            <person name="Xiao G."/>
            <person name="Zheng P."/>
            <person name="Xia Y."/>
            <person name="Zhang X."/>
            <person name="St Leger R.J."/>
            <person name="Liu X."/>
            <person name="Wang C."/>
        </authorList>
    </citation>
    <scope>NUCLEOTIDE SEQUENCE [LARGE SCALE GENOMIC DNA]</scope>
    <source>
        <strain evidence="3">Co18 / CGMCC 3.14243</strain>
        <tissue evidence="2">Fruit-body</tissue>
    </source>
</reference>
<dbReference type="Proteomes" id="UP000019374">
    <property type="component" value="Unassembled WGS sequence"/>
</dbReference>
<dbReference type="PANTHER" id="PTHR28038:SF1">
    <property type="entry name" value="ADL329WP"/>
    <property type="match status" value="1"/>
</dbReference>
<organism evidence="2 3">
    <name type="scientific">Ophiocordyceps sinensis (strain Co18 / CGMCC 3.14243)</name>
    <name type="common">Yarsagumba caterpillar fungus</name>
    <name type="synonym">Hirsutella sinensis</name>
    <dbReference type="NCBI Taxonomy" id="911162"/>
    <lineage>
        <taxon>Eukaryota</taxon>
        <taxon>Fungi</taxon>
        <taxon>Dikarya</taxon>
        <taxon>Ascomycota</taxon>
        <taxon>Pezizomycotina</taxon>
        <taxon>Sordariomycetes</taxon>
        <taxon>Hypocreomycetidae</taxon>
        <taxon>Hypocreales</taxon>
        <taxon>Ophiocordycipitaceae</taxon>
        <taxon>Ophiocordyceps</taxon>
    </lineage>
</organism>
<name>T5ADB8_OPHSC</name>
<accession>T5ADB8</accession>
<sequence length="169" mass="18494">MAPGKDMRRPDLSEWLPSAVACRPVSTRGNRERMGQLLTVERRCAVVPYQEPTGSSDKADFSSTISSTMPMAAMFTRNKYVGWYGLARPTAFPQKWGLTSRRRAAVVFSIQTWLGEGEEARKASSTPGYFSVLMSIMALLVTYMPLFMPQQTAPGGIGTEAPAPAPLAQ</sequence>
<evidence type="ECO:0000256" key="1">
    <source>
        <dbReference type="SAM" id="Phobius"/>
    </source>
</evidence>
<gene>
    <name evidence="2" type="ORF">OCS_03709</name>
</gene>
<dbReference type="OrthoDB" id="284718at2759"/>
<dbReference type="EMBL" id="KE652759">
    <property type="protein sequence ID" value="EQL00579.1"/>
    <property type="molecule type" value="Genomic_DNA"/>
</dbReference>
<keyword evidence="1" id="KW-0812">Transmembrane</keyword>
<keyword evidence="1" id="KW-0472">Membrane</keyword>
<dbReference type="eggNOG" id="ENOG502S6JB">
    <property type="taxonomic scope" value="Eukaryota"/>
</dbReference>
<evidence type="ECO:0000313" key="2">
    <source>
        <dbReference type="EMBL" id="EQL00579.1"/>
    </source>
</evidence>
<dbReference type="PANTHER" id="PTHR28038">
    <property type="entry name" value="ADL329WP"/>
    <property type="match status" value="1"/>
</dbReference>
<dbReference type="AlphaFoldDB" id="T5ADB8"/>
<keyword evidence="1" id="KW-1133">Transmembrane helix</keyword>
<protein>
    <submittedName>
        <fullName evidence="2">Uncharacterized protein</fullName>
    </submittedName>
</protein>
<proteinExistence type="predicted"/>